<reference evidence="4" key="1">
    <citation type="submission" date="2017-07" db="EMBL/GenBank/DDBJ databases">
        <title>Draft genome sequence of Effusibacillus lacus strain skLN1.</title>
        <authorList>
            <person name="Watanabe M."/>
            <person name="Kojima H."/>
            <person name="Fukui M."/>
        </authorList>
    </citation>
    <scope>NUCLEOTIDE SEQUENCE [LARGE SCALE GENOMIC DNA]</scope>
    <source>
        <strain evidence="4">skLN1</strain>
    </source>
</reference>
<name>A0A292YNS4_9BACL</name>
<keyword evidence="1" id="KW-1133">Transmembrane helix</keyword>
<feature type="domain" description="DUF1468" evidence="2">
    <location>
        <begin position="11"/>
        <end position="147"/>
    </location>
</feature>
<evidence type="ECO:0000313" key="3">
    <source>
        <dbReference type="EMBL" id="GAX90120.1"/>
    </source>
</evidence>
<comment type="caution">
    <text evidence="3">The sequence shown here is derived from an EMBL/GenBank/DDBJ whole genome shotgun (WGS) entry which is preliminary data.</text>
</comment>
<feature type="transmembrane region" description="Helical" evidence="1">
    <location>
        <begin position="125"/>
        <end position="144"/>
    </location>
</feature>
<evidence type="ECO:0000256" key="1">
    <source>
        <dbReference type="SAM" id="Phobius"/>
    </source>
</evidence>
<keyword evidence="4" id="KW-1185">Reference proteome</keyword>
<protein>
    <recommendedName>
        <fullName evidence="2">DUF1468 domain-containing protein</fullName>
    </recommendedName>
</protein>
<feature type="transmembrane region" description="Helical" evidence="1">
    <location>
        <begin position="12"/>
        <end position="31"/>
    </location>
</feature>
<dbReference type="InterPro" id="IPR009936">
    <property type="entry name" value="DUF1468"/>
</dbReference>
<dbReference type="EMBL" id="BDUF01000049">
    <property type="protein sequence ID" value="GAX90120.1"/>
    <property type="molecule type" value="Genomic_DNA"/>
</dbReference>
<dbReference type="RefSeq" id="WP_096181832.1">
    <property type="nucleotide sequence ID" value="NZ_BDUF01000049.1"/>
</dbReference>
<dbReference type="Proteomes" id="UP000217785">
    <property type="component" value="Unassembled WGS sequence"/>
</dbReference>
<dbReference type="Pfam" id="PF07331">
    <property type="entry name" value="TctB"/>
    <property type="match status" value="1"/>
</dbReference>
<sequence length="153" mass="16971">MFPKNMQSDRIGGIISIIFGVIAISESIRLYPKRMGPLVGDYTMPGIVGVVMILLGLLVIFVVKGEKFKVEFPDRKLMKGLLLTFGLLFAYWVLTQFLGYEISTLLVAMGLFKVMGSYSVLKSMVYGVVLTAGLYFLFILWLGVPLPNGMFGI</sequence>
<keyword evidence="1" id="KW-0472">Membrane</keyword>
<evidence type="ECO:0000313" key="4">
    <source>
        <dbReference type="Proteomes" id="UP000217785"/>
    </source>
</evidence>
<keyword evidence="1" id="KW-0812">Transmembrane</keyword>
<gene>
    <name evidence="3" type="ORF">EFBL_1746</name>
</gene>
<accession>A0A292YNS4</accession>
<proteinExistence type="predicted"/>
<evidence type="ECO:0000259" key="2">
    <source>
        <dbReference type="Pfam" id="PF07331"/>
    </source>
</evidence>
<dbReference type="OrthoDB" id="1807861at2"/>
<feature type="transmembrane region" description="Helical" evidence="1">
    <location>
        <begin position="77"/>
        <end position="94"/>
    </location>
</feature>
<dbReference type="AlphaFoldDB" id="A0A292YNS4"/>
<feature type="transmembrane region" description="Helical" evidence="1">
    <location>
        <begin position="43"/>
        <end position="65"/>
    </location>
</feature>
<organism evidence="3 4">
    <name type="scientific">Effusibacillus lacus</name>
    <dbReference type="NCBI Taxonomy" id="1348429"/>
    <lineage>
        <taxon>Bacteria</taxon>
        <taxon>Bacillati</taxon>
        <taxon>Bacillota</taxon>
        <taxon>Bacilli</taxon>
        <taxon>Bacillales</taxon>
        <taxon>Alicyclobacillaceae</taxon>
        <taxon>Effusibacillus</taxon>
    </lineage>
</organism>